<gene>
    <name evidence="2" type="ORF">GN958_ATG05710</name>
    <name evidence="1" type="ORF">GN958_ATG21622</name>
</gene>
<dbReference type="EMBL" id="JAACNO010002979">
    <property type="protein sequence ID" value="KAF4129192.1"/>
    <property type="molecule type" value="Genomic_DNA"/>
</dbReference>
<dbReference type="Proteomes" id="UP000704712">
    <property type="component" value="Unassembled WGS sequence"/>
</dbReference>
<organism evidence="2 3">
    <name type="scientific">Phytophthora infestans</name>
    <name type="common">Potato late blight agent</name>
    <name type="synonym">Botrytis infestans</name>
    <dbReference type="NCBI Taxonomy" id="4787"/>
    <lineage>
        <taxon>Eukaryota</taxon>
        <taxon>Sar</taxon>
        <taxon>Stramenopiles</taxon>
        <taxon>Oomycota</taxon>
        <taxon>Peronosporomycetes</taxon>
        <taxon>Peronosporales</taxon>
        <taxon>Peronosporaceae</taxon>
        <taxon>Phytophthora</taxon>
    </lineage>
</organism>
<dbReference type="EMBL" id="JAACNO010000761">
    <property type="protein sequence ID" value="KAF4145127.1"/>
    <property type="molecule type" value="Genomic_DNA"/>
</dbReference>
<reference evidence="2" key="1">
    <citation type="submission" date="2020-03" db="EMBL/GenBank/DDBJ databases">
        <title>Hybrid Assembly of Korean Phytophthora infestans isolates.</title>
        <authorList>
            <person name="Prokchorchik M."/>
            <person name="Lee Y."/>
            <person name="Seo J."/>
            <person name="Cho J.-H."/>
            <person name="Park Y.-E."/>
            <person name="Jang D.-C."/>
            <person name="Im J.-S."/>
            <person name="Choi J.-G."/>
            <person name="Park H.-J."/>
            <person name="Lee G.-B."/>
            <person name="Lee Y.-G."/>
            <person name="Hong S.-Y."/>
            <person name="Cho K."/>
            <person name="Sohn K.H."/>
        </authorList>
    </citation>
    <scope>NUCLEOTIDE SEQUENCE</scope>
    <source>
        <strain evidence="2">KR_2_A2</strain>
    </source>
</reference>
<proteinExistence type="predicted"/>
<dbReference type="SUPFAM" id="SSF55486">
    <property type="entry name" value="Metalloproteases ('zincins'), catalytic domain"/>
    <property type="match status" value="1"/>
</dbReference>
<evidence type="ECO:0000313" key="1">
    <source>
        <dbReference type="EMBL" id="KAF4129192.1"/>
    </source>
</evidence>
<sequence length="178" mass="19878">MLERQYTAWNRWLIGYGCWPYNEIKINMVGFAVKDASLFDWTDDSLGKIYAGDLDADGVPQCPTACYRFYDVGIQNWSDTKGCENEPFDLSLWPKQGLEGGFGYDWGQGVNLENMVQNIDEEILHVVAHEIGHGFGLPDFYEEEDKPSKDMAPAIMMAGSSVSLPTLTAGCCVILSRS</sequence>
<accession>A0A8S9UZB1</accession>
<protein>
    <submittedName>
        <fullName evidence="2">Putative cellulose-binding family II</fullName>
    </submittedName>
</protein>
<dbReference type="AlphaFoldDB" id="A0A8S9UZB1"/>
<evidence type="ECO:0000313" key="3">
    <source>
        <dbReference type="Proteomes" id="UP000704712"/>
    </source>
</evidence>
<dbReference type="PANTHER" id="PTHR35606:SF4">
    <property type="entry name" value="CELLULOSE-BINDING FAMILY II PROTEIN"/>
    <property type="match status" value="1"/>
</dbReference>
<comment type="caution">
    <text evidence="2">The sequence shown here is derived from an EMBL/GenBank/DDBJ whole genome shotgun (WGS) entry which is preliminary data.</text>
</comment>
<evidence type="ECO:0000313" key="2">
    <source>
        <dbReference type="EMBL" id="KAF4145127.1"/>
    </source>
</evidence>
<dbReference type="PANTHER" id="PTHR35606">
    <property type="entry name" value="CELLULOSE-BINDING FAMILY II PROTEIN"/>
    <property type="match status" value="1"/>
</dbReference>
<name>A0A8S9UZB1_PHYIN</name>